<dbReference type="Pfam" id="PF16900">
    <property type="entry name" value="REPA_OB_2"/>
    <property type="match status" value="1"/>
</dbReference>
<dbReference type="InterPro" id="IPR012340">
    <property type="entry name" value="NA-bd_OB-fold"/>
</dbReference>
<feature type="domain" description="Replication factor A C-terminal" evidence="2">
    <location>
        <begin position="324"/>
        <end position="458"/>
    </location>
</feature>
<dbReference type="Gene3D" id="2.40.50.140">
    <property type="entry name" value="Nucleic acid-binding proteins"/>
    <property type="match status" value="2"/>
</dbReference>
<gene>
    <name evidence="4" type="ORF">ECRASSUSDP1_LOCUS7156</name>
</gene>
<evidence type="ECO:0000259" key="3">
    <source>
        <dbReference type="Pfam" id="PF16900"/>
    </source>
</evidence>
<dbReference type="AlphaFoldDB" id="A0AAD1UFU0"/>
<protein>
    <submittedName>
        <fullName evidence="4">Uncharacterized protein</fullName>
    </submittedName>
</protein>
<proteinExistence type="predicted"/>
<feature type="domain" description="Replication protein A OB" evidence="3">
    <location>
        <begin position="165"/>
        <end position="246"/>
    </location>
</feature>
<dbReference type="InterPro" id="IPR031657">
    <property type="entry name" value="REPA_OB_2"/>
</dbReference>
<comment type="caution">
    <text evidence="4">The sequence shown here is derived from an EMBL/GenBank/DDBJ whole genome shotgun (WGS) entry which is preliminary data.</text>
</comment>
<evidence type="ECO:0000313" key="5">
    <source>
        <dbReference type="Proteomes" id="UP001295684"/>
    </source>
</evidence>
<reference evidence="4" key="1">
    <citation type="submission" date="2023-07" db="EMBL/GenBank/DDBJ databases">
        <authorList>
            <consortium name="AG Swart"/>
            <person name="Singh M."/>
            <person name="Singh A."/>
            <person name="Seah K."/>
            <person name="Emmerich C."/>
        </authorList>
    </citation>
    <scope>NUCLEOTIDE SEQUENCE</scope>
    <source>
        <strain evidence="4">DP1</strain>
    </source>
</reference>
<keyword evidence="5" id="KW-1185">Reference proteome</keyword>
<organism evidence="4 5">
    <name type="scientific">Euplotes crassus</name>
    <dbReference type="NCBI Taxonomy" id="5936"/>
    <lineage>
        <taxon>Eukaryota</taxon>
        <taxon>Sar</taxon>
        <taxon>Alveolata</taxon>
        <taxon>Ciliophora</taxon>
        <taxon>Intramacronucleata</taxon>
        <taxon>Spirotrichea</taxon>
        <taxon>Hypotrichia</taxon>
        <taxon>Euplotida</taxon>
        <taxon>Euplotidae</taxon>
        <taxon>Moneuplotes</taxon>
    </lineage>
</organism>
<sequence length="527" mass="60937">MTETEDSFFNKSALAETDIKTEKAGEKTDKIIVQNLDDYIYGLEKLFTQNSDKYYRICLNIRVLGVYELKEKMKYHLLENTGRHCYLYVNKTEVDKSNGSLVKNDIYQVKFDAYFNLQKPKTTVSSHYYNLHVVGKVEISNYQLELEAPGTASLNPLTIRQILDSSQFGYSVDVIGTVVHINNQKRIKRKNGEETSKRDLILMDETGQIYVTIWGDMKITLPMKSIIGVKYAKISDYNGVTLNLTYKESSIVQVPVHYRTLEISKFLETANPTTIEEKKKEFFVTKKKSQIRGWIKTISEVVDELIKEKISGKKAVEGNHDCRYFTFFGYIQHISMNQDLFYPACPRCRKKVTKQVSKQGSIGGTSISMSNNKNSAAYFCYKCQRFYTKAENTYSINCILSDGTDIMPVHFFGEKAEEILGVECSKISLLKEKEDFDSIDGEFHKNSLFKYFKIKVKIRPNLKLLHDLDEIRKRNKNLVGTGSYREKIKDAYIAEAIQIEPFDHEEFIRVKLSRIRNLIKLKSTNLE</sequence>
<dbReference type="EMBL" id="CAMPGE010006963">
    <property type="protein sequence ID" value="CAI2365883.1"/>
    <property type="molecule type" value="Genomic_DNA"/>
</dbReference>
<dbReference type="CDD" id="cd04475">
    <property type="entry name" value="RPA1_DBD_B"/>
    <property type="match status" value="1"/>
</dbReference>
<dbReference type="SUPFAM" id="SSF50249">
    <property type="entry name" value="Nucleic acid-binding proteins"/>
    <property type="match status" value="2"/>
</dbReference>
<evidence type="ECO:0000256" key="1">
    <source>
        <dbReference type="ARBA" id="ARBA00023125"/>
    </source>
</evidence>
<keyword evidence="1" id="KW-0238">DNA-binding</keyword>
<dbReference type="Proteomes" id="UP001295684">
    <property type="component" value="Unassembled WGS sequence"/>
</dbReference>
<dbReference type="GO" id="GO:0003677">
    <property type="term" value="F:DNA binding"/>
    <property type="evidence" value="ECO:0007669"/>
    <property type="project" value="UniProtKB-KW"/>
</dbReference>
<evidence type="ECO:0000313" key="4">
    <source>
        <dbReference type="EMBL" id="CAI2365883.1"/>
    </source>
</evidence>
<dbReference type="InterPro" id="IPR013955">
    <property type="entry name" value="Rep_factor-A_C"/>
</dbReference>
<dbReference type="Pfam" id="PF08646">
    <property type="entry name" value="Rep_fac-A_C"/>
    <property type="match status" value="1"/>
</dbReference>
<name>A0AAD1UFU0_EUPCR</name>
<evidence type="ECO:0000259" key="2">
    <source>
        <dbReference type="Pfam" id="PF08646"/>
    </source>
</evidence>
<accession>A0AAD1UFU0</accession>